<organism evidence="1 2">
    <name type="scientific">Bacillus tropicus</name>
    <dbReference type="NCBI Taxonomy" id="2026188"/>
    <lineage>
        <taxon>Bacteria</taxon>
        <taxon>Bacillati</taxon>
        <taxon>Bacillota</taxon>
        <taxon>Bacilli</taxon>
        <taxon>Bacillales</taxon>
        <taxon>Bacillaceae</taxon>
        <taxon>Bacillus</taxon>
        <taxon>Bacillus cereus group</taxon>
    </lineage>
</organism>
<name>A0A5C5A592_9BACI</name>
<gene>
    <name evidence="1" type="ORF">FHY71_18150</name>
</gene>
<evidence type="ECO:0000313" key="2">
    <source>
        <dbReference type="Proteomes" id="UP000312495"/>
    </source>
</evidence>
<accession>A0A5C5A592</accession>
<dbReference type="AlphaFoldDB" id="A0A5C5A592"/>
<dbReference type="EMBL" id="VEPV01000006">
    <property type="protein sequence ID" value="TNP13472.1"/>
    <property type="molecule type" value="Genomic_DNA"/>
</dbReference>
<sequence length="63" mass="7564">MVKRHISMYNDTLINTIVKFEGFNKKLINIFVRKKPPPLKEIASWIYPMYKCNVRIRDMFCGL</sequence>
<protein>
    <submittedName>
        <fullName evidence="1">Uncharacterized protein</fullName>
    </submittedName>
</protein>
<proteinExistence type="predicted"/>
<reference evidence="1 2" key="1">
    <citation type="submission" date="2019-06" db="EMBL/GenBank/DDBJ databases">
        <title>Biocontrol Bacillus strains from Vietnam.</title>
        <authorList>
            <person name="Borriss R."/>
            <person name="Lasch P."/>
            <person name="Thanh Tam L.T."/>
            <person name="Luong P.T."/>
            <person name="Phuong Thao L.T."/>
            <person name="Kim Chung L.T."/>
        </authorList>
    </citation>
    <scope>NUCLEOTIDE SEQUENCE [LARGE SCALE GENOMIC DNA]</scope>
    <source>
        <strain evidence="1 2">SN1</strain>
    </source>
</reference>
<evidence type="ECO:0000313" key="1">
    <source>
        <dbReference type="EMBL" id="TNP13472.1"/>
    </source>
</evidence>
<comment type="caution">
    <text evidence="1">The sequence shown here is derived from an EMBL/GenBank/DDBJ whole genome shotgun (WGS) entry which is preliminary data.</text>
</comment>
<dbReference type="Proteomes" id="UP000312495">
    <property type="component" value="Unassembled WGS sequence"/>
</dbReference>